<dbReference type="InterPro" id="IPR021045">
    <property type="entry name" value="Flu_proapoptotic_PB1-F2"/>
</dbReference>
<comment type="subcellular location">
    <subcellularLocation>
        <location evidence="3">Host nucleus</location>
    </subcellularLocation>
    <subcellularLocation>
        <location evidence="3">Host cytoplasm</location>
        <location evidence="3">Host cytosol</location>
    </subcellularLocation>
</comment>
<comment type="similarity">
    <text evidence="3">Belongs to the influenza viruses PB1-F2 family.</text>
</comment>
<sequence>MEQGQDTPWILSTEHTNIQKKGNGQQTLRLEHHNLIQSMDHFLKTMNQVDTPKQIVYWKQWLYLKNPIPESLKIRVLKQWRWYSRQEWTN</sequence>
<proteinExistence type="inferred from homology"/>
<dbReference type="HAMAP" id="MF_04064">
    <property type="entry name" value="INFV_PB1F2"/>
    <property type="match status" value="1"/>
</dbReference>
<reference evidence="4" key="1">
    <citation type="submission" date="2015-04" db="EMBL/GenBank/DDBJ databases">
        <title>Vaccine Breakdown in an Outbreak of Equine Influenza.</title>
        <authorList>
            <person name="Danner A."/>
            <person name="Friedman K."/>
            <person name="Krauss S."/>
            <person name="Webby R."/>
            <person name="Franks J."/>
        </authorList>
    </citation>
    <scope>NUCLEOTIDE SEQUENCE</scope>
    <source>
        <strain evidence="4">A/equine/Tennessee/29A/2014</strain>
    </source>
</reference>
<dbReference type="Pfam" id="PF11986">
    <property type="entry name" value="PB1-F2"/>
    <property type="match status" value="1"/>
</dbReference>
<protein>
    <recommendedName>
        <fullName evidence="3">Protein PB1-F2</fullName>
    </recommendedName>
</protein>
<comment type="function">
    <text evidence="3">May play an important role in promoting lung pathology in both primary viral infection and secondary bacterial infection.</text>
</comment>
<evidence type="ECO:0000313" key="4">
    <source>
        <dbReference type="EMBL" id="AKI84289.1"/>
    </source>
</evidence>
<dbReference type="EMBL" id="KR351247">
    <property type="protein sequence ID" value="AKI84289.1"/>
    <property type="molecule type" value="Viral_cRNA"/>
</dbReference>
<name>A0A159B618_9INFA</name>
<keyword evidence="1 3" id="KW-1048">Host nucleus</keyword>
<dbReference type="GO" id="GO:0042025">
    <property type="term" value="C:host cell nucleus"/>
    <property type="evidence" value="ECO:0007669"/>
    <property type="project" value="UniProtKB-SubCell"/>
</dbReference>
<evidence type="ECO:0000256" key="2">
    <source>
        <dbReference type="ARBA" id="ARBA00023200"/>
    </source>
</evidence>
<keyword evidence="2 3" id="KW-1035">Host cytoplasm</keyword>
<evidence type="ECO:0000256" key="1">
    <source>
        <dbReference type="ARBA" id="ARBA00022562"/>
    </source>
</evidence>
<dbReference type="SMR" id="A0A159B618"/>
<accession>A0A159B618</accession>
<gene>
    <name evidence="4" type="primary">PB1-F2</name>
    <name evidence="3" type="synonym">PB1</name>
</gene>
<dbReference type="GO" id="GO:0016020">
    <property type="term" value="C:membrane"/>
    <property type="evidence" value="ECO:0007669"/>
    <property type="project" value="UniProtKB-UniRule"/>
</dbReference>
<dbReference type="GO" id="GO:0044164">
    <property type="term" value="C:host cell cytosol"/>
    <property type="evidence" value="ECO:0007669"/>
    <property type="project" value="UniProtKB-SubCell"/>
</dbReference>
<evidence type="ECO:0000256" key="3">
    <source>
        <dbReference type="HAMAP-Rule" id="MF_04064"/>
    </source>
</evidence>
<organism evidence="4">
    <name type="scientific">Influenza A virus</name>
    <name type="common">A/equine/Tennessee/29A/2014(H3N8)</name>
    <dbReference type="NCBI Taxonomy" id="1649195"/>
    <lineage>
        <taxon>Viruses</taxon>
        <taxon>Riboviria</taxon>
        <taxon>Orthornavirae</taxon>
        <taxon>Negarnaviricota</taxon>
        <taxon>Polyploviricotina</taxon>
        <taxon>Insthoviricetes</taxon>
        <taxon>Articulavirales</taxon>
        <taxon>Orthomyxoviridae</taxon>
        <taxon>Alphainfluenzavirus</taxon>
        <taxon>Alphainfluenzavirus influenzae</taxon>
        <taxon>Influenza A virus</taxon>
    </lineage>
</organism>